<dbReference type="OrthoDB" id="19311at2759"/>
<dbReference type="InterPro" id="IPR024584">
    <property type="entry name" value="Tuberin_N"/>
</dbReference>
<feature type="region of interest" description="Disordered" evidence="2">
    <location>
        <begin position="1904"/>
        <end position="1962"/>
    </location>
</feature>
<dbReference type="Pfam" id="PF02145">
    <property type="entry name" value="Rap_GAP"/>
    <property type="match status" value="1"/>
</dbReference>
<evidence type="ECO:0000256" key="2">
    <source>
        <dbReference type="SAM" id="MobiDB-lite"/>
    </source>
</evidence>
<dbReference type="InterPro" id="IPR016024">
    <property type="entry name" value="ARM-type_fold"/>
</dbReference>
<keyword evidence="1" id="KW-0343">GTPase activation</keyword>
<feature type="compositionally biased region" description="Polar residues" evidence="2">
    <location>
        <begin position="1904"/>
        <end position="1918"/>
    </location>
</feature>
<evidence type="ECO:0000313" key="4">
    <source>
        <dbReference type="EMBL" id="ORX51782.1"/>
    </source>
</evidence>
<dbReference type="InterPro" id="IPR035974">
    <property type="entry name" value="Rap/Ran-GAP_sf"/>
</dbReference>
<feature type="compositionally biased region" description="Polar residues" evidence="2">
    <location>
        <begin position="1864"/>
        <end position="1883"/>
    </location>
</feature>
<sequence length="2000" mass="225773">MASTFERFKSKFRIKNENQFIAVDPNTGTVSLKGLAVELQSTVPLSERIEYVKELSKIAKSYSLVEYINTLYDLIVPLLSETKEARECAYEFLTNLVEGNYEHLGLLKISIFEIVEREQNVEEFEQQFHLLCKLTNDGRNIINLELKIALIYYRWILILLSNFEALQISRNANIESEEKIKTYLNYINDLLKLIRNTLKFNFIYIEEIYISYLISSTCNLCNHESIPQNIISECLSILDVVVRYGYVPTDTLEVYVHTLCCNARNENFASTTYNIMNNLLRSHCAHNTIKIICKTLCSEVESTPLVQGSIFFLGKASWGNNRLATITYSVSTILRYIMQPIQYHIETIDLEILIAIKDLIYEQGKTLTYLEYETVLEILDNLKGYCEVFAKMENDPFNSPGCKLGDEYHNPNGNPTPISIYCDIINYIYSLYKIQQFPGSSTQYYDLLQSLSPYLSEQLSMSLIEYFTINQLIHPTSETWITDFNEFVSAFYTSETSSLVREKILNVINDNYSSLKSTYCSILIEQIIIPIVSTLSIQKDSNVIQACINLVKAVIRDCSDSHFAQLTHTFVECAMFNGGSFGSSNSIHSNTISSNTIHKNLSFSNLSTKNGYLSANDEERFEVSRNGMTPLYTNSIRSEVSMNNNNLGTNEVGITISGGGASISSNISTGYTTDYGNKTPGNKYFNPSTSRSNSNVAIGRMNSFGRSEKSDSISPQNSKFPTNTSTNKRNGSIKSNSKGLSVKINSNSNSRENIKDLNNTNNNSSNHAVVSPKSAQSFNFGNDTMCNEVSHKSMEALIEIFEACFGGLLYKHCPIVFGELLEIVRNGKINKKVRLMGLKCLFRLRANSSYRIYLEKEAKESEDNSKPPTSTTAPDNKNSMNDNSDTKLTTGFMSTLLSVQTSGSRIICRRESISAQGSVVSGKGESMLNELTTNENVMSTLGEKESVFDNRSIYSNETNDYRNNSEDVLLSINEYAETLIYLLKNETDYEIYSYILTNWVTQLTNIYLFQSSFVQIQNLRSLLVDMVVNDRLGKKMMYNIPNDVRISDLYSKAYNMLTVLIAYSKFFTKTQQDELILVFQIGLTKWSTTTRPCIHALLLCLLELPKSMTKLLTSTLVKMSQIMTASTFSVHLLEFLSLLAKLPHLYVNFVESDYKLVFVIALKYIQSTFNKKPITNQSQLSNVNNNSSSNINTLNNQPNPSTSAFNQYVIYLAYHVISVWFINLKLTERKKYVPFILHYILTENSHIEMNERVECCLDMLSRYSYSSCQSQPIQPLPTKILFENKNQIVTKHWIQGSVIISIKTLKNKGWGEIIIRRPTGTTSFVLRMENKLRNDSQSNIDLTALLMMHISDKNKSDALISSSEESENERDNNEKETQQTKFELFEKNEEIPEDKDKSNTNSNNENAKSNSSGDITTTTKEIGITKRSNSIAVNNFDLLKPNLDHDLKHKRSFSSGANIHSPLYLLKYEQANNNHLRVHSGPTVNGNTNTTEGTEGEGVIRRSRSASISYPKNKLTKNDSKEGENNTLSKITMQEIAKTWVSTSSINSSLSKDDPTKLLPSFVYLQLHSLGGNKKGESDSVYLLPDDDATTRGLSVLDRTPVVDLHKIGIVYVGRGQFDEQSILSNQSGSYHYQVFLQNIGKLVKLSSLQGEYTGGLDTRRGVDGEFAVMAEDEITKIVFHVATLMPTVEHDPKCMAKKRHIGNDYILIVYNESGKNYEFRTIPGQFNFINIIITPVDNDYLSMSHHQNILYRSNSNLNDGISSSTKLNTHNPLNSTTVSEENEPYFIVSMQRREDMPEIGPLAIPKIVSLSVLPIFVRQLATHFNIYAQTFRQNLNGSTEYISNWGERLRQIKRVKARVNKMSNPANPTLASSNNSQSSLHTQYKHLHTKSGAKTPLNISHHINSALTPNSSNSSPALSHKRGNPQHNISTNSIISSSSNDSVNSLNNGNGGNYHNNSSSIYNRAKSPERINSKILNSNNNYPSKDTNLEALFDFSKYT</sequence>
<dbReference type="PANTHER" id="PTHR10063">
    <property type="entry name" value="TUBERIN"/>
    <property type="match status" value="1"/>
</dbReference>
<reference evidence="4 5" key="2">
    <citation type="submission" date="2016-08" db="EMBL/GenBank/DDBJ databases">
        <title>Pervasive Adenine N6-methylation of Active Genes in Fungi.</title>
        <authorList>
            <consortium name="DOE Joint Genome Institute"/>
            <person name="Mondo S.J."/>
            <person name="Dannebaum R.O."/>
            <person name="Kuo R.C."/>
            <person name="Labutti K."/>
            <person name="Haridas S."/>
            <person name="Kuo A."/>
            <person name="Salamov A."/>
            <person name="Ahrendt S.R."/>
            <person name="Lipzen A."/>
            <person name="Sullivan W."/>
            <person name="Andreopoulos W.B."/>
            <person name="Clum A."/>
            <person name="Lindquist E."/>
            <person name="Daum C."/>
            <person name="Ramamoorthy G.K."/>
            <person name="Gryganskyi A."/>
            <person name="Culley D."/>
            <person name="Magnuson J.K."/>
            <person name="James T.Y."/>
            <person name="O'Malley M.A."/>
            <person name="Stajich J.E."/>
            <person name="Spatafora J.W."/>
            <person name="Visel A."/>
            <person name="Grigoriev I.V."/>
        </authorList>
    </citation>
    <scope>NUCLEOTIDE SEQUENCE [LARGE SCALE GENOMIC DNA]</scope>
    <source>
        <strain evidence="5">finn</strain>
    </source>
</reference>
<protein>
    <recommendedName>
        <fullName evidence="3">Rap-GAP domain-containing protein</fullName>
    </recommendedName>
</protein>
<dbReference type="EMBL" id="MCFH01000017">
    <property type="protein sequence ID" value="ORX51782.1"/>
    <property type="molecule type" value="Genomic_DNA"/>
</dbReference>
<dbReference type="Proteomes" id="UP000193719">
    <property type="component" value="Unassembled WGS sequence"/>
</dbReference>
<dbReference type="SUPFAM" id="SSF111347">
    <property type="entry name" value="Rap/Ran-GAP"/>
    <property type="match status" value="1"/>
</dbReference>
<reference evidence="4 5" key="1">
    <citation type="submission" date="2016-08" db="EMBL/GenBank/DDBJ databases">
        <title>Genomes of anaerobic fungi encode conserved fungal cellulosomes for biomass hydrolysis.</title>
        <authorList>
            <consortium name="DOE Joint Genome Institute"/>
            <person name="Haitjema C.H."/>
            <person name="Gilmore S.P."/>
            <person name="Henske J.K."/>
            <person name="Solomon K.V."/>
            <person name="De Groot R."/>
            <person name="Kuo A."/>
            <person name="Mondo S.J."/>
            <person name="Salamov A.A."/>
            <person name="Labutti K."/>
            <person name="Zhao Z."/>
            <person name="Chiniquy J."/>
            <person name="Barry K."/>
            <person name="Brewer H.M."/>
            <person name="Purvine S.O."/>
            <person name="Wright A.T."/>
            <person name="Boxma B."/>
            <person name="Van Alen T."/>
            <person name="Hackstein J.H."/>
            <person name="Baker S.E."/>
            <person name="Grigoriev I.V."/>
            <person name="O'Malley M.A."/>
        </authorList>
    </citation>
    <scope>NUCLEOTIDE SEQUENCE [LARGE SCALE GENOMIC DNA]</scope>
    <source>
        <strain evidence="5">finn</strain>
    </source>
</reference>
<evidence type="ECO:0000313" key="5">
    <source>
        <dbReference type="Proteomes" id="UP000193719"/>
    </source>
</evidence>
<dbReference type="SUPFAM" id="SSF48371">
    <property type="entry name" value="ARM repeat"/>
    <property type="match status" value="1"/>
</dbReference>
<feature type="domain" description="Rap-GAP" evidence="3">
    <location>
        <begin position="1594"/>
        <end position="1864"/>
    </location>
</feature>
<dbReference type="PANTHER" id="PTHR10063:SF0">
    <property type="entry name" value="TUBERIN"/>
    <property type="match status" value="1"/>
</dbReference>
<organism evidence="4 5">
    <name type="scientific">Piromyces finnis</name>
    <dbReference type="NCBI Taxonomy" id="1754191"/>
    <lineage>
        <taxon>Eukaryota</taxon>
        <taxon>Fungi</taxon>
        <taxon>Fungi incertae sedis</taxon>
        <taxon>Chytridiomycota</taxon>
        <taxon>Chytridiomycota incertae sedis</taxon>
        <taxon>Neocallimastigomycetes</taxon>
        <taxon>Neocallimastigales</taxon>
        <taxon>Neocallimastigaceae</taxon>
        <taxon>Piromyces</taxon>
    </lineage>
</organism>
<evidence type="ECO:0000256" key="1">
    <source>
        <dbReference type="ARBA" id="ARBA00022468"/>
    </source>
</evidence>
<feature type="region of interest" description="Disordered" evidence="2">
    <location>
        <begin position="857"/>
        <end position="885"/>
    </location>
</feature>
<comment type="caution">
    <text evidence="4">The sequence shown here is derived from an EMBL/GenBank/DDBJ whole genome shotgun (WGS) entry which is preliminary data.</text>
</comment>
<feature type="region of interest" description="Disordered" evidence="2">
    <location>
        <begin position="1479"/>
        <end position="1498"/>
    </location>
</feature>
<feature type="region of interest" description="Disordered" evidence="2">
    <location>
        <begin position="1357"/>
        <end position="1416"/>
    </location>
</feature>
<proteinExistence type="predicted"/>
<feature type="region of interest" description="Disordered" evidence="2">
    <location>
        <begin position="673"/>
        <end position="769"/>
    </location>
</feature>
<dbReference type="Pfam" id="PF11864">
    <property type="entry name" value="DUF3384"/>
    <property type="match status" value="1"/>
</dbReference>
<dbReference type="GO" id="GO:0005634">
    <property type="term" value="C:nucleus"/>
    <property type="evidence" value="ECO:0007669"/>
    <property type="project" value="InterPro"/>
</dbReference>
<feature type="compositionally biased region" description="Polar residues" evidence="2">
    <location>
        <begin position="673"/>
        <end position="696"/>
    </location>
</feature>
<evidence type="ECO:0000259" key="3">
    <source>
        <dbReference type="PROSITE" id="PS50085"/>
    </source>
</evidence>
<dbReference type="Gene3D" id="3.40.50.11210">
    <property type="entry name" value="Rap/Ran-GAP"/>
    <property type="match status" value="1"/>
</dbReference>
<dbReference type="InterPro" id="IPR027107">
    <property type="entry name" value="Tuberin/Ral-act_asu"/>
</dbReference>
<accession>A0A1Y1VB52</accession>
<feature type="compositionally biased region" description="Polar residues" evidence="2">
    <location>
        <begin position="712"/>
        <end position="751"/>
    </location>
</feature>
<name>A0A1Y1VB52_9FUNG</name>
<keyword evidence="5" id="KW-1185">Reference proteome</keyword>
<feature type="compositionally biased region" description="Low complexity" evidence="2">
    <location>
        <begin position="1929"/>
        <end position="1962"/>
    </location>
</feature>
<feature type="compositionally biased region" description="Basic and acidic residues" evidence="2">
    <location>
        <begin position="1369"/>
        <end position="1398"/>
    </location>
</feature>
<dbReference type="Pfam" id="PF03542">
    <property type="entry name" value="Tuberin"/>
    <property type="match status" value="1"/>
</dbReference>
<dbReference type="GO" id="GO:0032007">
    <property type="term" value="P:negative regulation of TOR signaling"/>
    <property type="evidence" value="ECO:0007669"/>
    <property type="project" value="TreeGrafter"/>
</dbReference>
<dbReference type="PROSITE" id="PS50085">
    <property type="entry name" value="RAPGAP"/>
    <property type="match status" value="1"/>
</dbReference>
<dbReference type="InterPro" id="IPR000331">
    <property type="entry name" value="Rap/Ran_GAP_dom"/>
</dbReference>
<dbReference type="GO" id="GO:0005096">
    <property type="term" value="F:GTPase activator activity"/>
    <property type="evidence" value="ECO:0007669"/>
    <property type="project" value="UniProtKB-KW"/>
</dbReference>
<dbReference type="InterPro" id="IPR018515">
    <property type="entry name" value="Tuberin-type_domain"/>
</dbReference>
<feature type="compositionally biased region" description="Polar residues" evidence="2">
    <location>
        <begin position="866"/>
        <end position="885"/>
    </location>
</feature>
<feature type="compositionally biased region" description="Low complexity" evidence="2">
    <location>
        <begin position="1399"/>
        <end position="1416"/>
    </location>
</feature>
<gene>
    <name evidence="4" type="ORF">BCR36DRAFT_350785</name>
</gene>
<dbReference type="GO" id="GO:0033596">
    <property type="term" value="C:TSC1-TSC2 complex"/>
    <property type="evidence" value="ECO:0007669"/>
    <property type="project" value="TreeGrafter"/>
</dbReference>
<feature type="region of interest" description="Disordered" evidence="2">
    <location>
        <begin position="1864"/>
        <end position="1889"/>
    </location>
</feature>
<dbReference type="STRING" id="1754191.A0A1Y1VB52"/>
<dbReference type="GO" id="GO:0051056">
    <property type="term" value="P:regulation of small GTPase mediated signal transduction"/>
    <property type="evidence" value="ECO:0007669"/>
    <property type="project" value="InterPro"/>
</dbReference>